<dbReference type="InterPro" id="IPR013906">
    <property type="entry name" value="eIF3j"/>
</dbReference>
<reference evidence="2" key="1">
    <citation type="journal article" date="2023" name="Insect Mol. Biol.">
        <title>Genome sequencing provides insights into the evolution of gene families encoding plant cell wall-degrading enzymes in longhorned beetles.</title>
        <authorList>
            <person name="Shin N.R."/>
            <person name="Okamura Y."/>
            <person name="Kirsch R."/>
            <person name="Pauchet Y."/>
        </authorList>
    </citation>
    <scope>NUCLEOTIDE SEQUENCE</scope>
    <source>
        <strain evidence="2">MMC_N1</strain>
    </source>
</reference>
<comment type="caution">
    <text evidence="2">The sequence shown here is derived from an EMBL/GenBank/DDBJ whole genome shotgun (WGS) entry which is preliminary data.</text>
</comment>
<protein>
    <submittedName>
        <fullName evidence="2">Uncharacterized protein</fullName>
    </submittedName>
</protein>
<proteinExistence type="predicted"/>
<accession>A0ABQ9JI60</accession>
<evidence type="ECO:0000313" key="3">
    <source>
        <dbReference type="Proteomes" id="UP001162164"/>
    </source>
</evidence>
<feature type="compositionally biased region" description="Basic and acidic residues" evidence="1">
    <location>
        <begin position="50"/>
        <end position="64"/>
    </location>
</feature>
<organism evidence="2 3">
    <name type="scientific">Molorchus minor</name>
    <dbReference type="NCBI Taxonomy" id="1323400"/>
    <lineage>
        <taxon>Eukaryota</taxon>
        <taxon>Metazoa</taxon>
        <taxon>Ecdysozoa</taxon>
        <taxon>Arthropoda</taxon>
        <taxon>Hexapoda</taxon>
        <taxon>Insecta</taxon>
        <taxon>Pterygota</taxon>
        <taxon>Neoptera</taxon>
        <taxon>Endopterygota</taxon>
        <taxon>Coleoptera</taxon>
        <taxon>Polyphaga</taxon>
        <taxon>Cucujiformia</taxon>
        <taxon>Chrysomeloidea</taxon>
        <taxon>Cerambycidae</taxon>
        <taxon>Lamiinae</taxon>
        <taxon>Monochamini</taxon>
        <taxon>Molorchus</taxon>
    </lineage>
</organism>
<sequence>MESWDDDNFELRASAVAPAISNKWEGEDEEEDVKDYPLLESWEDDDEERKEESKPEAAATEEKTQKRKPSKKR</sequence>
<feature type="region of interest" description="Disordered" evidence="1">
    <location>
        <begin position="1"/>
        <end position="73"/>
    </location>
</feature>
<dbReference type="Pfam" id="PF08597">
    <property type="entry name" value="eIF3_subunit"/>
    <property type="match status" value="1"/>
</dbReference>
<keyword evidence="3" id="KW-1185">Reference proteome</keyword>
<evidence type="ECO:0000256" key="1">
    <source>
        <dbReference type="SAM" id="MobiDB-lite"/>
    </source>
</evidence>
<dbReference type="EMBL" id="JAPWTJ010000561">
    <property type="protein sequence ID" value="KAJ8977304.1"/>
    <property type="molecule type" value="Genomic_DNA"/>
</dbReference>
<evidence type="ECO:0000313" key="2">
    <source>
        <dbReference type="EMBL" id="KAJ8977304.1"/>
    </source>
</evidence>
<name>A0ABQ9JI60_9CUCU</name>
<gene>
    <name evidence="2" type="ORF">NQ317_009322</name>
</gene>
<dbReference type="Proteomes" id="UP001162164">
    <property type="component" value="Unassembled WGS sequence"/>
</dbReference>